<dbReference type="RefSeq" id="WP_170834675.1">
    <property type="nucleotide sequence ID" value="NZ_FOHU01000002.1"/>
</dbReference>
<proteinExistence type="predicted"/>
<dbReference type="STRING" id="426128.SAMN05660297_00899"/>
<dbReference type="Gene3D" id="3.40.50.720">
    <property type="entry name" value="NAD(P)-binding Rossmann-like Domain"/>
    <property type="match status" value="1"/>
</dbReference>
<gene>
    <name evidence="2" type="ORF">SAMN05660297_00899</name>
</gene>
<feature type="domain" description="Alanine dehydrogenase/pyridine nucleotide transhydrogenase N-terminal" evidence="1">
    <location>
        <begin position="7"/>
        <end position="145"/>
    </location>
</feature>
<dbReference type="GO" id="GO:0005886">
    <property type="term" value="C:plasma membrane"/>
    <property type="evidence" value="ECO:0007669"/>
    <property type="project" value="TreeGrafter"/>
</dbReference>
<dbReference type="AlphaFoldDB" id="A0A1I0A610"/>
<evidence type="ECO:0000313" key="3">
    <source>
        <dbReference type="Proteomes" id="UP000199568"/>
    </source>
</evidence>
<evidence type="ECO:0000313" key="2">
    <source>
        <dbReference type="EMBL" id="SES89608.1"/>
    </source>
</evidence>
<dbReference type="GO" id="GO:0000286">
    <property type="term" value="F:alanine dehydrogenase activity"/>
    <property type="evidence" value="ECO:0007669"/>
    <property type="project" value="TreeGrafter"/>
</dbReference>
<dbReference type="PANTHER" id="PTHR42795:SF1">
    <property type="entry name" value="ALANINE DEHYDROGENASE"/>
    <property type="match status" value="1"/>
</dbReference>
<sequence>MAIKSIGFPRMHKEESERRDFLPEIFKKIQEYKDTEICLENGYGEAMGFKEEDYLKAHPKIKFQQHQEVYKKDMVIVLRAPIEEEIRLMKKGSVLFSMLHYETRELRNQLLRELGIKGISMDGLVDDKNKRMLVNFRGTSRSGVRIAIEELKKKMPDFYGGKRKPICASLIGFGDVGIYAAKALGEFSNIEFSNEKRKASGIITKVLPSSVTKDMGVMEKILEKTDILVDASRRKDASQIIVPNKLVGKLPEHAVILDLSADPYNDKIKPMQVKGIEGIPTGTLDKYIIHPDDKLYDTIPKTINTENRRLVISCNAWPGVDPIECMKIYGEQIYDFLSVLLEKEIGSLKVNSKNLYERALVRATLDYFYR</sequence>
<protein>
    <submittedName>
        <fullName evidence="2">Alanine dehydrogenase</fullName>
    </submittedName>
</protein>
<dbReference type="PANTHER" id="PTHR42795">
    <property type="entry name" value="ALANINE DEHYDROGENASE"/>
    <property type="match status" value="1"/>
</dbReference>
<dbReference type="SMART" id="SM01003">
    <property type="entry name" value="AlaDh_PNT_N"/>
    <property type="match status" value="1"/>
</dbReference>
<dbReference type="Pfam" id="PF05222">
    <property type="entry name" value="AlaDh_PNT_N"/>
    <property type="match status" value="1"/>
</dbReference>
<dbReference type="Proteomes" id="UP000199568">
    <property type="component" value="Unassembled WGS sequence"/>
</dbReference>
<dbReference type="SUPFAM" id="SSF52283">
    <property type="entry name" value="Formate/glycerate dehydrogenase catalytic domain-like"/>
    <property type="match status" value="1"/>
</dbReference>
<dbReference type="InterPro" id="IPR007886">
    <property type="entry name" value="AlaDH/PNT_N"/>
</dbReference>
<dbReference type="EMBL" id="FOHU01000002">
    <property type="protein sequence ID" value="SES89608.1"/>
    <property type="molecule type" value="Genomic_DNA"/>
</dbReference>
<accession>A0A1I0A610</accession>
<name>A0A1I0A610_9FIRM</name>
<organism evidence="2 3">
    <name type="scientific">Natronincola peptidivorans</name>
    <dbReference type="NCBI Taxonomy" id="426128"/>
    <lineage>
        <taxon>Bacteria</taxon>
        <taxon>Bacillati</taxon>
        <taxon>Bacillota</taxon>
        <taxon>Clostridia</taxon>
        <taxon>Peptostreptococcales</taxon>
        <taxon>Natronincolaceae</taxon>
        <taxon>Natronincola</taxon>
    </lineage>
</organism>
<reference evidence="2 3" key="1">
    <citation type="submission" date="2016-10" db="EMBL/GenBank/DDBJ databases">
        <authorList>
            <person name="de Groot N.N."/>
        </authorList>
    </citation>
    <scope>NUCLEOTIDE SEQUENCE [LARGE SCALE GENOMIC DNA]</scope>
    <source>
        <strain evidence="2 3">DSM 18979</strain>
    </source>
</reference>
<evidence type="ECO:0000259" key="1">
    <source>
        <dbReference type="SMART" id="SM01003"/>
    </source>
</evidence>
<keyword evidence="3" id="KW-1185">Reference proteome</keyword>
<dbReference type="GO" id="GO:0006524">
    <property type="term" value="P:alanine catabolic process"/>
    <property type="evidence" value="ECO:0007669"/>
    <property type="project" value="TreeGrafter"/>
</dbReference>